<proteinExistence type="predicted"/>
<reference evidence="2 3" key="1">
    <citation type="submission" date="2017-10" db="EMBL/GenBank/DDBJ databases">
        <title>Extensive intraspecific genome diversity in a model arbuscular mycorrhizal fungus.</title>
        <authorList>
            <person name="Chen E.C.H."/>
            <person name="Morin E."/>
            <person name="Baudet D."/>
            <person name="Noel J."/>
            <person name="Ndikumana S."/>
            <person name="Charron P."/>
            <person name="St-Onge C."/>
            <person name="Giorgi J."/>
            <person name="Grigoriev I.V."/>
            <person name="Roux C."/>
            <person name="Martin F.M."/>
            <person name="Corradi N."/>
        </authorList>
    </citation>
    <scope>NUCLEOTIDE SEQUENCE [LARGE SCALE GENOMIC DNA]</scope>
    <source>
        <strain evidence="2 3">A1</strain>
    </source>
</reference>
<dbReference type="PROSITE" id="PS50011">
    <property type="entry name" value="PROTEIN_KINASE_DOM"/>
    <property type="match status" value="1"/>
</dbReference>
<comment type="caution">
    <text evidence="2">The sequence shown here is derived from an EMBL/GenBank/DDBJ whole genome shotgun (WGS) entry which is preliminary data.</text>
</comment>
<dbReference type="VEuPathDB" id="FungiDB:RhiirA1_465080"/>
<dbReference type="SUPFAM" id="SSF56112">
    <property type="entry name" value="Protein kinase-like (PK-like)"/>
    <property type="match status" value="1"/>
</dbReference>
<evidence type="ECO:0000313" key="3">
    <source>
        <dbReference type="Proteomes" id="UP000232688"/>
    </source>
</evidence>
<dbReference type="GO" id="GO:0005524">
    <property type="term" value="F:ATP binding"/>
    <property type="evidence" value="ECO:0007669"/>
    <property type="project" value="InterPro"/>
</dbReference>
<dbReference type="GO" id="GO:0004672">
    <property type="term" value="F:protein kinase activity"/>
    <property type="evidence" value="ECO:0007669"/>
    <property type="project" value="InterPro"/>
</dbReference>
<evidence type="ECO:0000259" key="1">
    <source>
        <dbReference type="PROSITE" id="PS50011"/>
    </source>
</evidence>
<protein>
    <recommendedName>
        <fullName evidence="1">Protein kinase domain-containing protein</fullName>
    </recommendedName>
</protein>
<accession>A0A2N0RGR7</accession>
<dbReference type="EMBL" id="LLXH01000852">
    <property type="protein sequence ID" value="PKC62489.1"/>
    <property type="molecule type" value="Genomic_DNA"/>
</dbReference>
<dbReference type="InterPro" id="IPR000719">
    <property type="entry name" value="Prot_kinase_dom"/>
</dbReference>
<dbReference type="AlphaFoldDB" id="A0A2N0RGR7"/>
<name>A0A2N0RGR7_9GLOM</name>
<feature type="domain" description="Protein kinase" evidence="1">
    <location>
        <begin position="3"/>
        <end position="228"/>
    </location>
</feature>
<organism evidence="2 3">
    <name type="scientific">Rhizophagus irregularis</name>
    <dbReference type="NCBI Taxonomy" id="588596"/>
    <lineage>
        <taxon>Eukaryota</taxon>
        <taxon>Fungi</taxon>
        <taxon>Fungi incertae sedis</taxon>
        <taxon>Mucoromycota</taxon>
        <taxon>Glomeromycotina</taxon>
        <taxon>Glomeromycetes</taxon>
        <taxon>Glomerales</taxon>
        <taxon>Glomeraceae</taxon>
        <taxon>Rhizophagus</taxon>
    </lineage>
</organism>
<dbReference type="Gene3D" id="1.10.510.10">
    <property type="entry name" value="Transferase(Phosphotransferase) domain 1"/>
    <property type="match status" value="1"/>
</dbReference>
<dbReference type="InterPro" id="IPR011009">
    <property type="entry name" value="Kinase-like_dom_sf"/>
</dbReference>
<dbReference type="InterPro" id="IPR001245">
    <property type="entry name" value="Ser-Thr/Tyr_kinase_cat_dom"/>
</dbReference>
<reference evidence="2 3" key="2">
    <citation type="submission" date="2017-10" db="EMBL/GenBank/DDBJ databases">
        <title>Genome analyses suggest a sexual origin of heterokaryosis in a supposedly ancient asexual fungus.</title>
        <authorList>
            <person name="Corradi N."/>
            <person name="Sedzielewska K."/>
            <person name="Noel J."/>
            <person name="Charron P."/>
            <person name="Farinelli L."/>
            <person name="Marton T."/>
            <person name="Kruger M."/>
            <person name="Pelin A."/>
            <person name="Brachmann A."/>
            <person name="Corradi N."/>
        </authorList>
    </citation>
    <scope>NUCLEOTIDE SEQUENCE [LARGE SCALE GENOMIC DNA]</scope>
    <source>
        <strain evidence="2 3">A1</strain>
    </source>
</reference>
<sequence>MQNTLSKKAESNLFDVIFLHLSEESRNILKNRGINNLIIETNQRPLFNYINFWKELNLNFNRYRLTKEQKSLVDKDKLSDDVFDQIKEFDHHFLTKEQESLIDNLITDKELKERYKENEWIEYNKFEDVEYLAKRKQFGEMILGIAYDPNDIHNKRLIHQDFHCGNILSNNIHEAYITDLGLSPEVLGGKEYTQASDIYGFGIIAYETCTGLPPYYNISKFVRVEVKV</sequence>
<dbReference type="Proteomes" id="UP000232688">
    <property type="component" value="Unassembled WGS sequence"/>
</dbReference>
<evidence type="ECO:0000313" key="2">
    <source>
        <dbReference type="EMBL" id="PKC62489.1"/>
    </source>
</evidence>
<dbReference type="Pfam" id="PF07714">
    <property type="entry name" value="PK_Tyr_Ser-Thr"/>
    <property type="match status" value="1"/>
</dbReference>
<gene>
    <name evidence="2" type="ORF">RhiirA1_465080</name>
</gene>